<dbReference type="Gene3D" id="3.90.70.10">
    <property type="entry name" value="Cysteine proteinases"/>
    <property type="match status" value="1"/>
</dbReference>
<feature type="signal peptide" evidence="4">
    <location>
        <begin position="1"/>
        <end position="16"/>
    </location>
</feature>
<comment type="caution">
    <text evidence="7">The sequence shown here is derived from an EMBL/GenBank/DDBJ whole genome shotgun (WGS) entry which is preliminary data.</text>
</comment>
<name>X6M2Z8_RETFI</name>
<dbReference type="GO" id="GO:0006508">
    <property type="term" value="P:proteolysis"/>
    <property type="evidence" value="ECO:0007669"/>
    <property type="project" value="InterPro"/>
</dbReference>
<proteinExistence type="inferred from homology"/>
<dbReference type="Pfam" id="PF00112">
    <property type="entry name" value="Peptidase_C1"/>
    <property type="match status" value="2"/>
</dbReference>
<comment type="similarity">
    <text evidence="1">Belongs to the peptidase C1 family.</text>
</comment>
<dbReference type="InterPro" id="IPR013128">
    <property type="entry name" value="Peptidase_C1A"/>
</dbReference>
<dbReference type="OMA" id="FLEDKLM"/>
<keyword evidence="8" id="KW-1185">Reference proteome</keyword>
<evidence type="ECO:0000313" key="8">
    <source>
        <dbReference type="Proteomes" id="UP000023152"/>
    </source>
</evidence>
<dbReference type="InterPro" id="IPR025660">
    <property type="entry name" value="Pept_his_AS"/>
</dbReference>
<evidence type="ECO:0000256" key="3">
    <source>
        <dbReference type="ARBA" id="ARBA00023157"/>
    </source>
</evidence>
<dbReference type="InterPro" id="IPR013201">
    <property type="entry name" value="Prot_inhib_I29"/>
</dbReference>
<evidence type="ECO:0000313" key="7">
    <source>
        <dbReference type="EMBL" id="ETO07842.1"/>
    </source>
</evidence>
<dbReference type="OrthoDB" id="10253408at2759"/>
<dbReference type="SMART" id="SM00848">
    <property type="entry name" value="Inhibitor_I29"/>
    <property type="match status" value="1"/>
</dbReference>
<evidence type="ECO:0000256" key="1">
    <source>
        <dbReference type="ARBA" id="ARBA00008455"/>
    </source>
</evidence>
<feature type="chain" id="PRO_5018773792" evidence="4">
    <location>
        <begin position="17"/>
        <end position="400"/>
    </location>
</feature>
<keyword evidence="2" id="KW-0865">Zymogen</keyword>
<dbReference type="InterPro" id="IPR000668">
    <property type="entry name" value="Peptidase_C1A_C"/>
</dbReference>
<evidence type="ECO:0000259" key="5">
    <source>
        <dbReference type="SMART" id="SM00645"/>
    </source>
</evidence>
<dbReference type="PANTHER" id="PTHR12411">
    <property type="entry name" value="CYSTEINE PROTEASE FAMILY C1-RELATED"/>
    <property type="match status" value="1"/>
</dbReference>
<dbReference type="CDD" id="cd02248">
    <property type="entry name" value="Peptidase_C1A"/>
    <property type="match status" value="1"/>
</dbReference>
<dbReference type="Proteomes" id="UP000023152">
    <property type="component" value="Unassembled WGS sequence"/>
</dbReference>
<dbReference type="InterPro" id="IPR039417">
    <property type="entry name" value="Peptidase_C1A_papain-like"/>
</dbReference>
<sequence>MKTLLLLGTAFATSFGLTDLAWDTEFTKEQLNDLDARGVFEQWHKKFGRDYVSEAEEAHRFGIWSDNLWKIADYNSRGLGFKLRLNQFADLTGEEFRLQVHGRSGSCLRQEDKKKLKRARTTKQLSLIKNNWTFLTGSAKGRGERKVSFLKKRKFEFEMKFVVDWTEKGVVTPVKNQGNCGSCWAFSATGSMECDYAIKTGILTSLSEQQLVDCSGSFGNYGCSGGWYYYAWQYAEQAGGLCTETEYPYTGVDGTCNTNSCKTKYNLPSAFTDITAEDPSALEVAASEGCVSVAIEVILQNFCLRTNKNKIKIKADQFAFQYYSSGILNGTCGTNIDHAVLVVGYGTLNGQDYWKVKNSWGTSWGEQGYVLICRNCDENGGAGECGINLYPAYPDFGVGR</sequence>
<feature type="domain" description="Peptidase C1A papain C-terminal" evidence="5">
    <location>
        <begin position="159"/>
        <end position="395"/>
    </location>
</feature>
<dbReference type="EMBL" id="ASPP01025662">
    <property type="protein sequence ID" value="ETO07842.1"/>
    <property type="molecule type" value="Genomic_DNA"/>
</dbReference>
<dbReference type="PRINTS" id="PR00705">
    <property type="entry name" value="PAPAIN"/>
</dbReference>
<dbReference type="Pfam" id="PF08246">
    <property type="entry name" value="Inhibitor_I29"/>
    <property type="match status" value="1"/>
</dbReference>
<dbReference type="InterPro" id="IPR000169">
    <property type="entry name" value="Pept_cys_AS"/>
</dbReference>
<dbReference type="PROSITE" id="PS00139">
    <property type="entry name" value="THIOL_PROTEASE_CYS"/>
    <property type="match status" value="1"/>
</dbReference>
<dbReference type="PROSITE" id="PS00639">
    <property type="entry name" value="THIOL_PROTEASE_HIS"/>
    <property type="match status" value="1"/>
</dbReference>
<protein>
    <submittedName>
        <fullName evidence="7">Cathepsin l</fullName>
    </submittedName>
</protein>
<dbReference type="FunFam" id="3.90.70.10:FF:000332">
    <property type="entry name" value="Cathepsin L1"/>
    <property type="match status" value="1"/>
</dbReference>
<gene>
    <name evidence="7" type="ORF">RFI_29550</name>
</gene>
<dbReference type="GO" id="GO:0008234">
    <property type="term" value="F:cysteine-type peptidase activity"/>
    <property type="evidence" value="ECO:0007669"/>
    <property type="project" value="InterPro"/>
</dbReference>
<evidence type="ECO:0000256" key="4">
    <source>
        <dbReference type="SAM" id="SignalP"/>
    </source>
</evidence>
<keyword evidence="4" id="KW-0732">Signal</keyword>
<dbReference type="InterPro" id="IPR038765">
    <property type="entry name" value="Papain-like_cys_pep_sf"/>
</dbReference>
<dbReference type="SUPFAM" id="SSF54001">
    <property type="entry name" value="Cysteine proteinases"/>
    <property type="match status" value="1"/>
</dbReference>
<keyword evidence="3" id="KW-1015">Disulfide bond</keyword>
<dbReference type="AlphaFoldDB" id="X6M2Z8"/>
<evidence type="ECO:0000256" key="2">
    <source>
        <dbReference type="ARBA" id="ARBA00023145"/>
    </source>
</evidence>
<dbReference type="SMART" id="SM00645">
    <property type="entry name" value="Pept_C1"/>
    <property type="match status" value="1"/>
</dbReference>
<accession>X6M2Z8</accession>
<evidence type="ECO:0000259" key="6">
    <source>
        <dbReference type="SMART" id="SM00848"/>
    </source>
</evidence>
<organism evidence="7 8">
    <name type="scientific">Reticulomyxa filosa</name>
    <dbReference type="NCBI Taxonomy" id="46433"/>
    <lineage>
        <taxon>Eukaryota</taxon>
        <taxon>Sar</taxon>
        <taxon>Rhizaria</taxon>
        <taxon>Retaria</taxon>
        <taxon>Foraminifera</taxon>
        <taxon>Monothalamids</taxon>
        <taxon>Reticulomyxidae</taxon>
        <taxon>Reticulomyxa</taxon>
    </lineage>
</organism>
<reference evidence="7 8" key="1">
    <citation type="journal article" date="2013" name="Curr. Biol.">
        <title>The Genome of the Foraminiferan Reticulomyxa filosa.</title>
        <authorList>
            <person name="Glockner G."/>
            <person name="Hulsmann N."/>
            <person name="Schleicher M."/>
            <person name="Noegel A.A."/>
            <person name="Eichinger L."/>
            <person name="Gallinger C."/>
            <person name="Pawlowski J."/>
            <person name="Sierra R."/>
            <person name="Euteneuer U."/>
            <person name="Pillet L."/>
            <person name="Moustafa A."/>
            <person name="Platzer M."/>
            <person name="Groth M."/>
            <person name="Szafranski K."/>
            <person name="Schliwa M."/>
        </authorList>
    </citation>
    <scope>NUCLEOTIDE SEQUENCE [LARGE SCALE GENOMIC DNA]</scope>
</reference>
<feature type="domain" description="Cathepsin propeptide inhibitor" evidence="6">
    <location>
        <begin position="40"/>
        <end position="96"/>
    </location>
</feature>